<dbReference type="Gene3D" id="3.30.470.20">
    <property type="entry name" value="ATP-grasp fold, B domain"/>
    <property type="match status" value="1"/>
</dbReference>
<proteinExistence type="predicted"/>
<protein>
    <recommendedName>
        <fullName evidence="1">MvdD-like pre-ATP grasp domain-containing protein</fullName>
    </recommendedName>
</protein>
<dbReference type="GO" id="GO:0018169">
    <property type="term" value="F:ribosomal S6-glutamic acid ligase activity"/>
    <property type="evidence" value="ECO:0007669"/>
    <property type="project" value="TreeGrafter"/>
</dbReference>
<reference evidence="2 3" key="1">
    <citation type="submission" date="2019-03" db="EMBL/GenBank/DDBJ databases">
        <title>Tal1 in Xanthomonas translucens pv. cerealis Contributes to Virulence in Bacterial Leaf Streak of Wheat.</title>
        <authorList>
            <person name="Shah S.M.A."/>
            <person name="Haq F."/>
            <person name="Ma W."/>
            <person name="Xu X."/>
            <person name="Wang S."/>
            <person name="Xu Z."/>
            <person name="Zou L."/>
            <person name="Zhu B."/>
            <person name="Chen G."/>
        </authorList>
    </citation>
    <scope>NUCLEOTIDE SEQUENCE [LARGE SCALE GENOMIC DNA]</scope>
    <source>
        <strain evidence="2 3">01</strain>
    </source>
</reference>
<sequence length="351" mass="39429">MSRNVLVYTVGNDFHASVIGNALKLRGNHVFRWVGEEYPKSSTASISFHDKKSDVILKMSDFKLSSDDVDVVWFRRRMLPEAPAIVDRRDSEFSTSELRTANYANFNFLESYFWINTHSSASLCDLKPVQLNLATSAGLNIPSTLVSNDPVEIRDFIGSVKVCIYKPLGGGLWNEGGRLLNAYTAEVDVESLPGDEILQSTPGIFQEKIIKSFEVRVQFFGNFYGAIRIESSSLRDGDLDWRIDQDSISFCAPLQLPQEVFESCRSLMKALGIVSGAFDFIVDTSGRWFFMEVNEAGQFLFVEAWCQKLPLLDAFCQFVEMASEDFVYDPGLYKFSYIKACELAAQAGIVS</sequence>
<accession>A0A514E8L0</accession>
<gene>
    <name evidence="2" type="ORF">E4A48_00380</name>
</gene>
<dbReference type="Pfam" id="PF21068">
    <property type="entry name" value="ATPgraspMvdD"/>
    <property type="match status" value="1"/>
</dbReference>
<dbReference type="InterPro" id="IPR048936">
    <property type="entry name" value="MvdD-like_ATPgrasp"/>
</dbReference>
<evidence type="ECO:0000313" key="2">
    <source>
        <dbReference type="EMBL" id="QDI02356.1"/>
    </source>
</evidence>
<feature type="domain" description="MvdD-like pre-ATP grasp" evidence="1">
    <location>
        <begin position="5"/>
        <end position="119"/>
    </location>
</feature>
<dbReference type="PANTHER" id="PTHR21621:SF0">
    <property type="entry name" value="BETA-CITRYLGLUTAMATE SYNTHASE B-RELATED"/>
    <property type="match status" value="1"/>
</dbReference>
<evidence type="ECO:0000313" key="3">
    <source>
        <dbReference type="Proteomes" id="UP000319349"/>
    </source>
</evidence>
<dbReference type="GO" id="GO:0009432">
    <property type="term" value="P:SOS response"/>
    <property type="evidence" value="ECO:0007669"/>
    <property type="project" value="TreeGrafter"/>
</dbReference>
<dbReference type="PANTHER" id="PTHR21621">
    <property type="entry name" value="RIBOSOMAL PROTEIN S6 MODIFICATION PROTEIN"/>
    <property type="match status" value="1"/>
</dbReference>
<dbReference type="SUPFAM" id="SSF56059">
    <property type="entry name" value="Glutathione synthetase ATP-binding domain-like"/>
    <property type="match status" value="1"/>
</dbReference>
<name>A0A514E8L0_9XANT</name>
<dbReference type="RefSeq" id="WP_142741671.1">
    <property type="nucleotide sequence ID" value="NZ_CP038228.1"/>
</dbReference>
<organism evidence="2 3">
    <name type="scientific">Xanthomonas cerealis pv. cerealis</name>
    <dbReference type="NCBI Taxonomy" id="152263"/>
    <lineage>
        <taxon>Bacteria</taxon>
        <taxon>Pseudomonadati</taxon>
        <taxon>Pseudomonadota</taxon>
        <taxon>Gammaproteobacteria</taxon>
        <taxon>Lysobacterales</taxon>
        <taxon>Lysobacteraceae</taxon>
        <taxon>Xanthomonas</taxon>
        <taxon>Xanthomonas translucens group</taxon>
        <taxon>Xanthomonas cerealis</taxon>
    </lineage>
</organism>
<evidence type="ECO:0000259" key="1">
    <source>
        <dbReference type="Pfam" id="PF21068"/>
    </source>
</evidence>
<keyword evidence="3" id="KW-1185">Reference proteome</keyword>
<dbReference type="GO" id="GO:0005737">
    <property type="term" value="C:cytoplasm"/>
    <property type="evidence" value="ECO:0007669"/>
    <property type="project" value="TreeGrafter"/>
</dbReference>
<dbReference type="Proteomes" id="UP000319349">
    <property type="component" value="Chromosome"/>
</dbReference>
<dbReference type="AlphaFoldDB" id="A0A514E8L0"/>
<dbReference type="EMBL" id="CP038228">
    <property type="protein sequence ID" value="QDI02356.1"/>
    <property type="molecule type" value="Genomic_DNA"/>
</dbReference>